<evidence type="ECO:0000256" key="2">
    <source>
        <dbReference type="ARBA" id="ARBA00023125"/>
    </source>
</evidence>
<dbReference type="HOGENOM" id="CLU_037628_0_1_9"/>
<keyword evidence="1" id="KW-0805">Transcription regulation</keyword>
<dbReference type="GO" id="GO:0000976">
    <property type="term" value="F:transcription cis-regulatory region binding"/>
    <property type="evidence" value="ECO:0007669"/>
    <property type="project" value="TreeGrafter"/>
</dbReference>
<dbReference type="STRING" id="373903.Hore_19190"/>
<dbReference type="KEGG" id="hor:Hore_19190"/>
<organism evidence="5 6">
    <name type="scientific">Halothermothrix orenii (strain H 168 / OCM 544 / DSM 9562)</name>
    <dbReference type="NCBI Taxonomy" id="373903"/>
    <lineage>
        <taxon>Bacteria</taxon>
        <taxon>Bacillati</taxon>
        <taxon>Bacillota</taxon>
        <taxon>Clostridia</taxon>
        <taxon>Halanaerobiales</taxon>
        <taxon>Halothermotrichaceae</taxon>
        <taxon>Halothermothrix</taxon>
    </lineage>
</organism>
<dbReference type="SUPFAM" id="SSF53822">
    <property type="entry name" value="Periplasmic binding protein-like I"/>
    <property type="match status" value="1"/>
</dbReference>
<dbReference type="InterPro" id="IPR028082">
    <property type="entry name" value="Peripla_BP_I"/>
</dbReference>
<name>B8CZE7_HALOH</name>
<dbReference type="Pfam" id="PF00356">
    <property type="entry name" value="LacI"/>
    <property type="match status" value="1"/>
</dbReference>
<dbReference type="CDD" id="cd06307">
    <property type="entry name" value="PBP1_sugar_binding"/>
    <property type="match status" value="1"/>
</dbReference>
<dbReference type="SUPFAM" id="SSF47413">
    <property type="entry name" value="lambda repressor-like DNA-binding domains"/>
    <property type="match status" value="1"/>
</dbReference>
<dbReference type="InterPro" id="IPR000843">
    <property type="entry name" value="HTH_LacI"/>
</dbReference>
<evidence type="ECO:0000256" key="3">
    <source>
        <dbReference type="ARBA" id="ARBA00023163"/>
    </source>
</evidence>
<protein>
    <submittedName>
        <fullName evidence="5">Transcriptional regulator, LacI family</fullName>
    </submittedName>
</protein>
<dbReference type="PANTHER" id="PTHR30146">
    <property type="entry name" value="LACI-RELATED TRANSCRIPTIONAL REPRESSOR"/>
    <property type="match status" value="1"/>
</dbReference>
<dbReference type="Gene3D" id="3.40.50.2300">
    <property type="match status" value="2"/>
</dbReference>
<dbReference type="OrthoDB" id="569491at2"/>
<dbReference type="PROSITE" id="PS50932">
    <property type="entry name" value="HTH_LACI_2"/>
    <property type="match status" value="1"/>
</dbReference>
<reference evidence="5 6" key="1">
    <citation type="journal article" date="2009" name="PLoS ONE">
        <title>Genome analysis of the anaerobic thermohalophilic bacterium Halothermothrix orenii.</title>
        <authorList>
            <person name="Mavromatis K."/>
            <person name="Ivanova N."/>
            <person name="Anderson I."/>
            <person name="Lykidis A."/>
            <person name="Hooper S.D."/>
            <person name="Sun H."/>
            <person name="Kunin V."/>
            <person name="Lapidus A."/>
            <person name="Hugenholtz P."/>
            <person name="Patel B."/>
            <person name="Kyrpides N.C."/>
        </authorList>
    </citation>
    <scope>NUCLEOTIDE SEQUENCE [LARGE SCALE GENOMIC DNA]</scope>
    <source>
        <strain evidence="6">H 168 / OCM 544 / DSM 9562</strain>
    </source>
</reference>
<evidence type="ECO:0000313" key="6">
    <source>
        <dbReference type="Proteomes" id="UP000000719"/>
    </source>
</evidence>
<evidence type="ECO:0000256" key="1">
    <source>
        <dbReference type="ARBA" id="ARBA00023015"/>
    </source>
</evidence>
<keyword evidence="2" id="KW-0238">DNA-binding</keyword>
<gene>
    <name evidence="5" type="ordered locus">Hore_19190</name>
</gene>
<dbReference type="InterPro" id="IPR010982">
    <property type="entry name" value="Lambda_DNA-bd_dom_sf"/>
</dbReference>
<accession>B8CZE7</accession>
<dbReference type="Pfam" id="PF13407">
    <property type="entry name" value="Peripla_BP_4"/>
    <property type="match status" value="1"/>
</dbReference>
<keyword evidence="6" id="KW-1185">Reference proteome</keyword>
<sequence length="346" mass="39893">MGVTQKDIADRLGISRTTVARVLNNSGPVDEGTRKKVLKVARELGYNVNPIAKSLAMKKKMYIYAFVVKSYNEKFNSEIIRGLKAAYREFKNYGVKLKIVELGAEEPERQFNQIEGFLDERQIDGIILTPLMEQVKEVIKRFKDKNIPVATLDMDIKGSERNFFVGPNYYKLGRVAAELMAKFIKKEGKILVISSSYDFYSVRERLKGFLDKIGEYSHIETTGPYYEYSLEKIYDITRRKFDKEITGIYTTFGTEYAVKALVDMGINREVIVIANDLNEEIEDCVKKGYVQAIVYQRPFMQGYIAGKKMFDCIFKNMTPSKDKYFVGYDILLEESLDNVHKNILEL</sequence>
<dbReference type="PANTHER" id="PTHR30146:SF144">
    <property type="entry name" value="LACI-FAMILY TRANSCRIPTION REGULATOR"/>
    <property type="match status" value="1"/>
</dbReference>
<proteinExistence type="predicted"/>
<dbReference type="AlphaFoldDB" id="B8CZE7"/>
<dbReference type="Gene3D" id="1.10.260.40">
    <property type="entry name" value="lambda repressor-like DNA-binding domains"/>
    <property type="match status" value="1"/>
</dbReference>
<dbReference type="Proteomes" id="UP000000719">
    <property type="component" value="Chromosome"/>
</dbReference>
<feature type="domain" description="HTH lacI-type" evidence="4">
    <location>
        <begin position="3"/>
        <end position="57"/>
    </location>
</feature>
<dbReference type="InterPro" id="IPR025997">
    <property type="entry name" value="SBP_2_dom"/>
</dbReference>
<evidence type="ECO:0000313" key="5">
    <source>
        <dbReference type="EMBL" id="ACL70666.1"/>
    </source>
</evidence>
<dbReference type="EMBL" id="CP001098">
    <property type="protein sequence ID" value="ACL70666.1"/>
    <property type="molecule type" value="Genomic_DNA"/>
</dbReference>
<evidence type="ECO:0000259" key="4">
    <source>
        <dbReference type="PROSITE" id="PS50932"/>
    </source>
</evidence>
<dbReference type="eggNOG" id="COG1609">
    <property type="taxonomic scope" value="Bacteria"/>
</dbReference>
<dbReference type="RefSeq" id="WP_015923635.1">
    <property type="nucleotide sequence ID" value="NC_011899.1"/>
</dbReference>
<dbReference type="CDD" id="cd01392">
    <property type="entry name" value="HTH_LacI"/>
    <property type="match status" value="1"/>
</dbReference>
<dbReference type="SMART" id="SM00354">
    <property type="entry name" value="HTH_LACI"/>
    <property type="match status" value="1"/>
</dbReference>
<keyword evidence="3" id="KW-0804">Transcription</keyword>
<dbReference type="GO" id="GO:0003700">
    <property type="term" value="F:DNA-binding transcription factor activity"/>
    <property type="evidence" value="ECO:0007669"/>
    <property type="project" value="TreeGrafter"/>
</dbReference>